<evidence type="ECO:0000313" key="2">
    <source>
        <dbReference type="EMBL" id="KFO24695.1"/>
    </source>
</evidence>
<protein>
    <submittedName>
        <fullName evidence="2">HAUS augmin-like complex subunit 8</fullName>
    </submittedName>
</protein>
<organism evidence="2 3">
    <name type="scientific">Fukomys damarensis</name>
    <name type="common">Damaraland mole rat</name>
    <name type="synonym">Cryptomys damarensis</name>
    <dbReference type="NCBI Taxonomy" id="885580"/>
    <lineage>
        <taxon>Eukaryota</taxon>
        <taxon>Metazoa</taxon>
        <taxon>Chordata</taxon>
        <taxon>Craniata</taxon>
        <taxon>Vertebrata</taxon>
        <taxon>Euteleostomi</taxon>
        <taxon>Mammalia</taxon>
        <taxon>Eutheria</taxon>
        <taxon>Euarchontoglires</taxon>
        <taxon>Glires</taxon>
        <taxon>Rodentia</taxon>
        <taxon>Hystricomorpha</taxon>
        <taxon>Bathyergidae</taxon>
        <taxon>Fukomys</taxon>
    </lineage>
</organism>
<evidence type="ECO:0000313" key="3">
    <source>
        <dbReference type="Proteomes" id="UP000028990"/>
    </source>
</evidence>
<feature type="region of interest" description="Disordered" evidence="1">
    <location>
        <begin position="79"/>
        <end position="121"/>
    </location>
</feature>
<name>A0A091D3F4_FUKDA</name>
<dbReference type="AlphaFoldDB" id="A0A091D3F4"/>
<gene>
    <name evidence="2" type="ORF">H920_13913</name>
</gene>
<feature type="region of interest" description="Disordered" evidence="1">
    <location>
        <begin position="373"/>
        <end position="397"/>
    </location>
</feature>
<sequence length="397" mass="43478">MGQEAACERAPPPPGGQVHFLSLKRCVPSSPRRGLPSVFSLSDSLFETGGRVVESRYLQYERRATKKALGAVPVRASGKVADDTRRTSQLPKGAEGNRVGKGDLQSTLLEGHGTAPPDLDLSAINDKSMVRKTPQLDKTASWKAKSTSFSAPQRKSPDLAEVVEMVASQTLLLTLLTVKMENGLARLEERAERSLLLVCRERGRLQREAHERRRELLLRQRRRELADVLDAQTEALRPFEAVAGRFQERYRTLASALGSTRHELPLRAVHLEHGGWQLLDALQAELTTTHRLLAELGIGAEEDGPLLALLAELREATTQKDCELRRSFEQVLELSAKASKEAALASQEAWEDAQGAEAAHRWYFSPNGGTAGTLGETQLSAPARRGAPCAPLGKAVR</sequence>
<accession>A0A091D3F4</accession>
<keyword evidence="3" id="KW-1185">Reference proteome</keyword>
<dbReference type="EMBL" id="KN123523">
    <property type="protein sequence ID" value="KFO24695.1"/>
    <property type="molecule type" value="Genomic_DNA"/>
</dbReference>
<proteinExistence type="predicted"/>
<evidence type="ECO:0000256" key="1">
    <source>
        <dbReference type="SAM" id="MobiDB-lite"/>
    </source>
</evidence>
<dbReference type="Proteomes" id="UP000028990">
    <property type="component" value="Unassembled WGS sequence"/>
</dbReference>
<reference evidence="2 3" key="1">
    <citation type="submission" date="2013-11" db="EMBL/GenBank/DDBJ databases">
        <title>The Damaraland mole rat (Fukomys damarensis) genome and evolution of African mole rats.</title>
        <authorList>
            <person name="Gladyshev V.N."/>
            <person name="Fang X."/>
        </authorList>
    </citation>
    <scope>NUCLEOTIDE SEQUENCE [LARGE SCALE GENOMIC DNA]</scope>
    <source>
        <tissue evidence="2">Liver</tissue>
    </source>
</reference>